<proteinExistence type="predicted"/>
<name>A0ABX4MSB4_9RHOB</name>
<dbReference type="InterPro" id="IPR000843">
    <property type="entry name" value="HTH_LacI"/>
</dbReference>
<dbReference type="InterPro" id="IPR046335">
    <property type="entry name" value="LacI/GalR-like_sensor"/>
</dbReference>
<reference evidence="6 7" key="1">
    <citation type="journal article" date="2018" name="Int. J. Syst. Evol. Microbiol.">
        <title>Pseudooceanicola lipolyticus sp. nov., a marine alphaproteobacterium, reclassification of Oceanicola flagellatus as Pseudooceanicola flagellatus comb. nov. and emended description of the genus Pseudooceanicola.</title>
        <authorList>
            <person name="Huang M.-M."/>
            <person name="Guo L.-L."/>
            <person name="Wu Y.-H."/>
            <person name="Lai Q.-L."/>
            <person name="Shao Z.-Z."/>
            <person name="Wang C.-S."/>
            <person name="Wu M."/>
            <person name="Xu X.-W."/>
        </authorList>
    </citation>
    <scope>NUCLEOTIDE SEQUENCE [LARGE SCALE GENOMIC DNA]</scope>
    <source>
        <strain evidence="6 7">Ar-45</strain>
    </source>
</reference>
<accession>A0ABX4MSB4</accession>
<dbReference type="InterPro" id="IPR028082">
    <property type="entry name" value="Peripla_BP_I"/>
</dbReference>
<keyword evidence="7" id="KW-1185">Reference proteome</keyword>
<dbReference type="SMART" id="SM00354">
    <property type="entry name" value="HTH_LACI"/>
    <property type="match status" value="1"/>
</dbReference>
<dbReference type="Pfam" id="PF00356">
    <property type="entry name" value="LacI"/>
    <property type="match status" value="1"/>
</dbReference>
<dbReference type="EMBL" id="PGTD01000009">
    <property type="protein sequence ID" value="PJE31463.1"/>
    <property type="molecule type" value="Genomic_DNA"/>
</dbReference>
<dbReference type="InterPro" id="IPR010982">
    <property type="entry name" value="Lambda_DNA-bd_dom_sf"/>
</dbReference>
<dbReference type="Proteomes" id="UP000231702">
    <property type="component" value="Unassembled WGS sequence"/>
</dbReference>
<evidence type="ECO:0000259" key="5">
    <source>
        <dbReference type="PROSITE" id="PS50932"/>
    </source>
</evidence>
<dbReference type="PANTHER" id="PTHR30146">
    <property type="entry name" value="LACI-RELATED TRANSCRIPTIONAL REPRESSOR"/>
    <property type="match status" value="1"/>
</dbReference>
<keyword evidence="3" id="KW-0238">DNA-binding</keyword>
<dbReference type="Gene3D" id="3.40.50.2300">
    <property type="match status" value="2"/>
</dbReference>
<evidence type="ECO:0000256" key="4">
    <source>
        <dbReference type="ARBA" id="ARBA00023163"/>
    </source>
</evidence>
<keyword evidence="2" id="KW-0805">Transcription regulation</keyword>
<dbReference type="PANTHER" id="PTHR30146:SF148">
    <property type="entry name" value="HTH-TYPE TRANSCRIPTIONAL REPRESSOR PURR-RELATED"/>
    <property type="match status" value="1"/>
</dbReference>
<dbReference type="Pfam" id="PF13377">
    <property type="entry name" value="Peripla_BP_3"/>
    <property type="match status" value="1"/>
</dbReference>
<evidence type="ECO:0000256" key="3">
    <source>
        <dbReference type="ARBA" id="ARBA00023125"/>
    </source>
</evidence>
<gene>
    <name evidence="6" type="ORF">CVM39_03675</name>
</gene>
<sequence>MEDRRALIMSGVRTALGPSSSEHDPGRHPAVRCQAVARNAKSGCSITPLSDFQACHRRSRLIMRLIRERETVSTNASNKKRRVTQADVARRAGVSTAVVSATLNPNSATGVRVSQDTAKRVRAVMRELGYTPNPIAQSLARGKRNILGVFTYESVFPSERGNFFYPMLRGIEMQVSGAGYDLLLFTSAQTAEAPRQIFAGGSNRLGVADGAILLGQEPDSSELERLADEGFPFVTVGRRHSGRVELNWAAAGYAEATSEIVSHGHELGHRRIAYVGGATIREQQQDREAGFRSAMHRLGLDQGPDCCWHIDPETLDAACLESILSRRVTLILAETLKHAERLEDLLRDKGMYVPQDMSIAVLGTPLEDTKSILRWTRFEAPREEMGREAVRLLLAQLDGRLNGPAQTTLPCKFIPGDTLRPVTDGH</sequence>
<dbReference type="SUPFAM" id="SSF47413">
    <property type="entry name" value="lambda repressor-like DNA-binding domains"/>
    <property type="match status" value="1"/>
</dbReference>
<comment type="caution">
    <text evidence="6">The sequence shown here is derived from an EMBL/GenBank/DDBJ whole genome shotgun (WGS) entry which is preliminary data.</text>
</comment>
<dbReference type="SUPFAM" id="SSF53822">
    <property type="entry name" value="Periplasmic binding protein-like I"/>
    <property type="match status" value="1"/>
</dbReference>
<dbReference type="Gene3D" id="1.10.260.40">
    <property type="entry name" value="lambda repressor-like DNA-binding domains"/>
    <property type="match status" value="1"/>
</dbReference>
<dbReference type="CDD" id="cd01392">
    <property type="entry name" value="HTH_LacI"/>
    <property type="match status" value="1"/>
</dbReference>
<evidence type="ECO:0000313" key="7">
    <source>
        <dbReference type="Proteomes" id="UP000231702"/>
    </source>
</evidence>
<evidence type="ECO:0000256" key="1">
    <source>
        <dbReference type="ARBA" id="ARBA00022491"/>
    </source>
</evidence>
<dbReference type="PROSITE" id="PS50932">
    <property type="entry name" value="HTH_LACI_2"/>
    <property type="match status" value="1"/>
</dbReference>
<evidence type="ECO:0000313" key="6">
    <source>
        <dbReference type="EMBL" id="PJE31463.1"/>
    </source>
</evidence>
<feature type="domain" description="HTH lacI-type" evidence="5">
    <location>
        <begin position="83"/>
        <end position="141"/>
    </location>
</feature>
<keyword evidence="4" id="KW-0804">Transcription</keyword>
<protein>
    <submittedName>
        <fullName evidence="6">LacI family transcriptional regulator</fullName>
    </submittedName>
</protein>
<dbReference type="CDD" id="cd06267">
    <property type="entry name" value="PBP1_LacI_sugar_binding-like"/>
    <property type="match status" value="1"/>
</dbReference>
<organism evidence="6 7">
    <name type="scientific">Pseudooceanicola antarcticus</name>
    <dbReference type="NCBI Taxonomy" id="1247613"/>
    <lineage>
        <taxon>Bacteria</taxon>
        <taxon>Pseudomonadati</taxon>
        <taxon>Pseudomonadota</taxon>
        <taxon>Alphaproteobacteria</taxon>
        <taxon>Rhodobacterales</taxon>
        <taxon>Paracoccaceae</taxon>
        <taxon>Pseudooceanicola</taxon>
    </lineage>
</organism>
<evidence type="ECO:0000256" key="2">
    <source>
        <dbReference type="ARBA" id="ARBA00023015"/>
    </source>
</evidence>
<keyword evidence="1" id="KW-0678">Repressor</keyword>